<reference evidence="3" key="2">
    <citation type="journal article" date="2017" name="Nat. Plants">
        <title>The Aegilops tauschii genome reveals multiple impacts of transposons.</title>
        <authorList>
            <person name="Zhao G."/>
            <person name="Zou C."/>
            <person name="Li K."/>
            <person name="Wang K."/>
            <person name="Li T."/>
            <person name="Gao L."/>
            <person name="Zhang X."/>
            <person name="Wang H."/>
            <person name="Yang Z."/>
            <person name="Liu X."/>
            <person name="Jiang W."/>
            <person name="Mao L."/>
            <person name="Kong X."/>
            <person name="Jiao Y."/>
            <person name="Jia J."/>
        </authorList>
    </citation>
    <scope>NUCLEOTIDE SEQUENCE [LARGE SCALE GENOMIC DNA]</scope>
    <source>
        <strain evidence="3">cv. AL8/78</strain>
    </source>
</reference>
<evidence type="ECO:0000256" key="1">
    <source>
        <dbReference type="SAM" id="Phobius"/>
    </source>
</evidence>
<reference evidence="3" key="1">
    <citation type="journal article" date="2014" name="Science">
        <title>Ancient hybridizations among the ancestral genomes of bread wheat.</title>
        <authorList>
            <consortium name="International Wheat Genome Sequencing Consortium,"/>
            <person name="Marcussen T."/>
            <person name="Sandve S.R."/>
            <person name="Heier L."/>
            <person name="Spannagl M."/>
            <person name="Pfeifer M."/>
            <person name="Jakobsen K.S."/>
            <person name="Wulff B.B."/>
            <person name="Steuernagel B."/>
            <person name="Mayer K.F."/>
            <person name="Olsen O.A."/>
        </authorList>
    </citation>
    <scope>NUCLEOTIDE SEQUENCE [LARGE SCALE GENOMIC DNA]</scope>
    <source>
        <strain evidence="3">cv. AL8/78</strain>
    </source>
</reference>
<reference evidence="2" key="3">
    <citation type="journal article" date="2017" name="Nature">
        <title>Genome sequence of the progenitor of the wheat D genome Aegilops tauschii.</title>
        <authorList>
            <person name="Luo M.C."/>
            <person name="Gu Y.Q."/>
            <person name="Puiu D."/>
            <person name="Wang H."/>
            <person name="Twardziok S.O."/>
            <person name="Deal K.R."/>
            <person name="Huo N."/>
            <person name="Zhu T."/>
            <person name="Wang L."/>
            <person name="Wang Y."/>
            <person name="McGuire P.E."/>
            <person name="Liu S."/>
            <person name="Long H."/>
            <person name="Ramasamy R.K."/>
            <person name="Rodriguez J.C."/>
            <person name="Van S.L."/>
            <person name="Yuan L."/>
            <person name="Wang Z."/>
            <person name="Xia Z."/>
            <person name="Xiao L."/>
            <person name="Anderson O.D."/>
            <person name="Ouyang S."/>
            <person name="Liang Y."/>
            <person name="Zimin A.V."/>
            <person name="Pertea G."/>
            <person name="Qi P."/>
            <person name="Bennetzen J.L."/>
            <person name="Dai X."/>
            <person name="Dawson M.W."/>
            <person name="Muller H.G."/>
            <person name="Kugler K."/>
            <person name="Rivarola-Duarte L."/>
            <person name="Spannagl M."/>
            <person name="Mayer K.F.X."/>
            <person name="Lu F.H."/>
            <person name="Bevan M.W."/>
            <person name="Leroy P."/>
            <person name="Li P."/>
            <person name="You F.M."/>
            <person name="Sun Q."/>
            <person name="Liu Z."/>
            <person name="Lyons E."/>
            <person name="Wicker T."/>
            <person name="Salzberg S.L."/>
            <person name="Devos K.M."/>
            <person name="Dvorak J."/>
        </authorList>
    </citation>
    <scope>NUCLEOTIDE SEQUENCE [LARGE SCALE GENOMIC DNA]</scope>
    <source>
        <strain evidence="2">cv. AL8/78</strain>
    </source>
</reference>
<feature type="transmembrane region" description="Helical" evidence="1">
    <location>
        <begin position="46"/>
        <end position="68"/>
    </location>
</feature>
<proteinExistence type="predicted"/>
<reference evidence="2" key="4">
    <citation type="submission" date="2019-03" db="UniProtKB">
        <authorList>
            <consortium name="EnsemblPlants"/>
        </authorList>
    </citation>
    <scope>IDENTIFICATION</scope>
</reference>
<dbReference type="Gramene" id="AET2Gv20227200.1">
    <property type="protein sequence ID" value="AET2Gv20227200.1"/>
    <property type="gene ID" value="AET2Gv20227200"/>
</dbReference>
<keyword evidence="3" id="KW-1185">Reference proteome</keyword>
<keyword evidence="1" id="KW-0812">Transmembrane</keyword>
<dbReference type="AlphaFoldDB" id="A0A453AQR6"/>
<accession>A0A453AQR6</accession>
<name>A0A453AQR6_AEGTS</name>
<dbReference type="Proteomes" id="UP000015105">
    <property type="component" value="Chromosome 2D"/>
</dbReference>
<evidence type="ECO:0000313" key="3">
    <source>
        <dbReference type="Proteomes" id="UP000015105"/>
    </source>
</evidence>
<reference evidence="2" key="5">
    <citation type="journal article" date="2021" name="G3 (Bethesda)">
        <title>Aegilops tauschii genome assembly Aet v5.0 features greater sequence contiguity and improved annotation.</title>
        <authorList>
            <person name="Wang L."/>
            <person name="Zhu T."/>
            <person name="Rodriguez J.C."/>
            <person name="Deal K.R."/>
            <person name="Dubcovsky J."/>
            <person name="McGuire P.E."/>
            <person name="Lux T."/>
            <person name="Spannagl M."/>
            <person name="Mayer K.F.X."/>
            <person name="Baldrich P."/>
            <person name="Meyers B.C."/>
            <person name="Huo N."/>
            <person name="Gu Y.Q."/>
            <person name="Zhou H."/>
            <person name="Devos K.M."/>
            <person name="Bennetzen J.L."/>
            <person name="Unver T."/>
            <person name="Budak H."/>
            <person name="Gulick P.J."/>
            <person name="Galiba G."/>
            <person name="Kalapos B."/>
            <person name="Nelson D.R."/>
            <person name="Li P."/>
            <person name="You F.M."/>
            <person name="Luo M.C."/>
            <person name="Dvorak J."/>
        </authorList>
    </citation>
    <scope>NUCLEOTIDE SEQUENCE [LARGE SCALE GENOMIC DNA]</scope>
    <source>
        <strain evidence="2">cv. AL8/78</strain>
    </source>
</reference>
<organism evidence="2 3">
    <name type="scientific">Aegilops tauschii subsp. strangulata</name>
    <name type="common">Goatgrass</name>
    <dbReference type="NCBI Taxonomy" id="200361"/>
    <lineage>
        <taxon>Eukaryota</taxon>
        <taxon>Viridiplantae</taxon>
        <taxon>Streptophyta</taxon>
        <taxon>Embryophyta</taxon>
        <taxon>Tracheophyta</taxon>
        <taxon>Spermatophyta</taxon>
        <taxon>Magnoliopsida</taxon>
        <taxon>Liliopsida</taxon>
        <taxon>Poales</taxon>
        <taxon>Poaceae</taxon>
        <taxon>BOP clade</taxon>
        <taxon>Pooideae</taxon>
        <taxon>Triticodae</taxon>
        <taxon>Triticeae</taxon>
        <taxon>Triticinae</taxon>
        <taxon>Aegilops</taxon>
    </lineage>
</organism>
<evidence type="ECO:0000313" key="2">
    <source>
        <dbReference type="EnsemblPlants" id="AET2Gv20227200.3"/>
    </source>
</evidence>
<sequence length="92" mass="10811">MYVSTPPDLMYYVFTYFFWVVHRSKLNIHKFCLNRGPQISCLHRSLLLGLFIISLEYLVLCLPGLLRFRACLLFLESKSDFLDVLEATNNTM</sequence>
<dbReference type="Gramene" id="AET2Gv20227200.3">
    <property type="protein sequence ID" value="AET2Gv20227200.3"/>
    <property type="gene ID" value="AET2Gv20227200"/>
</dbReference>
<keyword evidence="1" id="KW-0472">Membrane</keyword>
<keyword evidence="1" id="KW-1133">Transmembrane helix</keyword>
<protein>
    <submittedName>
        <fullName evidence="2">Uncharacterized protein</fullName>
    </submittedName>
</protein>
<dbReference type="EnsemblPlants" id="AET2Gv20227200.1">
    <property type="protein sequence ID" value="AET2Gv20227200.1"/>
    <property type="gene ID" value="AET2Gv20227200"/>
</dbReference>
<dbReference type="EnsemblPlants" id="AET2Gv20227200.3">
    <property type="protein sequence ID" value="AET2Gv20227200.3"/>
    <property type="gene ID" value="AET2Gv20227200"/>
</dbReference>